<dbReference type="Pfam" id="PF00990">
    <property type="entry name" value="GGDEF"/>
    <property type="match status" value="1"/>
</dbReference>
<keyword evidence="3" id="KW-0812">Transmembrane</keyword>
<evidence type="ECO:0000256" key="3">
    <source>
        <dbReference type="SAM" id="Phobius"/>
    </source>
</evidence>
<feature type="domain" description="GGDEF" evidence="4">
    <location>
        <begin position="572"/>
        <end position="705"/>
    </location>
</feature>
<dbReference type="AlphaFoldDB" id="U7D3Y7"/>
<dbReference type="PROSITE" id="PS50887">
    <property type="entry name" value="GGDEF"/>
    <property type="match status" value="1"/>
</dbReference>
<dbReference type="GO" id="GO:1902201">
    <property type="term" value="P:negative regulation of bacterial-type flagellum-dependent cell motility"/>
    <property type="evidence" value="ECO:0007669"/>
    <property type="project" value="TreeGrafter"/>
</dbReference>
<feature type="transmembrane region" description="Helical" evidence="3">
    <location>
        <begin position="36"/>
        <end position="58"/>
    </location>
</feature>
<dbReference type="PATRIC" id="fig|1313304.3.peg.1839"/>
<dbReference type="SUPFAM" id="SSF55781">
    <property type="entry name" value="GAF domain-like"/>
    <property type="match status" value="2"/>
</dbReference>
<comment type="catalytic activity">
    <reaction evidence="2">
        <text>2 GTP = 3',3'-c-di-GMP + 2 diphosphate</text>
        <dbReference type="Rhea" id="RHEA:24898"/>
        <dbReference type="ChEBI" id="CHEBI:33019"/>
        <dbReference type="ChEBI" id="CHEBI:37565"/>
        <dbReference type="ChEBI" id="CHEBI:58805"/>
        <dbReference type="EC" id="2.7.7.65"/>
    </reaction>
</comment>
<dbReference type="RefSeq" id="WP_022637357.1">
    <property type="nucleotide sequence ID" value="NZ_ASJR01000017.1"/>
</dbReference>
<dbReference type="STRING" id="1313304.CALK_1933"/>
<dbReference type="Gene3D" id="3.30.70.270">
    <property type="match status" value="1"/>
</dbReference>
<dbReference type="SUPFAM" id="SSF55073">
    <property type="entry name" value="Nucleotide cyclase"/>
    <property type="match status" value="1"/>
</dbReference>
<evidence type="ECO:0000313" key="6">
    <source>
        <dbReference type="Proteomes" id="UP000017148"/>
    </source>
</evidence>
<dbReference type="OrthoDB" id="9759607at2"/>
<dbReference type="InterPro" id="IPR000160">
    <property type="entry name" value="GGDEF_dom"/>
</dbReference>
<dbReference type="InterPro" id="IPR029787">
    <property type="entry name" value="Nucleotide_cyclase"/>
</dbReference>
<dbReference type="EC" id="2.7.7.65" evidence="1"/>
<dbReference type="InterPro" id="IPR029016">
    <property type="entry name" value="GAF-like_dom_sf"/>
</dbReference>
<proteinExistence type="predicted"/>
<feature type="transmembrane region" description="Helical" evidence="3">
    <location>
        <begin position="140"/>
        <end position="160"/>
    </location>
</feature>
<sequence>MKKHRTLLTLELLGYACAYVFVLFWGGEIFPEPTDLMSYLFLGLSSVTVLSSITLLIMWTRAMDSMRAVGITSVLLLLFYTNSTYTWPVNPHIALFFTLFLIYSSRGNVKVWLFSLFFTILLFAHLLGQTPPLTAVDTTTLAGFSLIFSLGSFLSSYFTLREQRIEHDITTKEEVLKSRKTLSDEAEELLQQQQSSSESETPEFDISKDENLKDLISKEMDYVVYFVERIFHPHSTIAFIHDGTNSENKKTLSIYSAKSKGMNIDSTCTIVEGEGIIGEVAKTKQPFISGNLTLYSKDIGYYKGNEAIQFLVAVPIISRTNRFLGVLAIDFREKSIFREHHKDAIHRFAKIAASLLTNIHLRKKEQENAARFHLFYETSRSISSTNNNIEILKHVLRAIKKTGPIFRTAAVAYFPESNTCQIIAVDCGNREIIKGFSFPASNSIIASTLTKNAIEYVSDYLEIREATPVYAKGEMLNKQIRSILAIPFKNTGTNYKLAVIAESTEKGIFNERAYRDNINILVKNGSTAYEKAILYQQMQLQATTDGLTGLVNHRTFQEHLHEHILRSHRYERKLSLLLMDIDHFKDFNDTYGHQIGDLVLKTISKCLKKSVRSSDLVARYGGEEFVVILPETNIPNAEKMAERIRVNIEKQRISVEEKQLSVTVSIGAATLDEHASSQSKLIEAADAAMYHSKRNGRNQVTVFEDGMEPQS</sequence>
<evidence type="ECO:0000259" key="4">
    <source>
        <dbReference type="PROSITE" id="PS50887"/>
    </source>
</evidence>
<dbReference type="GO" id="GO:0052621">
    <property type="term" value="F:diguanylate cyclase activity"/>
    <property type="evidence" value="ECO:0007669"/>
    <property type="project" value="UniProtKB-EC"/>
</dbReference>
<feature type="transmembrane region" description="Helical" evidence="3">
    <location>
        <begin position="12"/>
        <end position="30"/>
    </location>
</feature>
<dbReference type="eggNOG" id="COG3706">
    <property type="taxonomic scope" value="Bacteria"/>
</dbReference>
<dbReference type="Gene3D" id="3.30.450.40">
    <property type="match status" value="2"/>
</dbReference>
<keyword evidence="6" id="KW-1185">Reference proteome</keyword>
<accession>U7D3Y7</accession>
<dbReference type="InterPro" id="IPR043128">
    <property type="entry name" value="Rev_trsase/Diguanyl_cyclase"/>
</dbReference>
<reference evidence="5 6" key="1">
    <citation type="journal article" date="2013" name="Environ. Microbiol.">
        <title>Genome analysis of Chitinivibrio alkaliphilus gen. nov., sp. nov., a novel extremely haloalkaliphilic anaerobic chitinolytic bacterium from the candidate phylum Termite Group 3.</title>
        <authorList>
            <person name="Sorokin D.Y."/>
            <person name="Gumerov V.M."/>
            <person name="Rakitin A.L."/>
            <person name="Beletsky A.V."/>
            <person name="Damste J.S."/>
            <person name="Muyzer G."/>
            <person name="Mardanov A.V."/>
            <person name="Ravin N.V."/>
        </authorList>
    </citation>
    <scope>NUCLEOTIDE SEQUENCE [LARGE SCALE GENOMIC DNA]</scope>
    <source>
        <strain evidence="5 6">ACht1</strain>
    </source>
</reference>
<comment type="caution">
    <text evidence="5">The sequence shown here is derived from an EMBL/GenBank/DDBJ whole genome shotgun (WGS) entry which is preliminary data.</text>
</comment>
<evidence type="ECO:0000313" key="5">
    <source>
        <dbReference type="EMBL" id="ERP31219.1"/>
    </source>
</evidence>
<dbReference type="InterPro" id="IPR003018">
    <property type="entry name" value="GAF"/>
</dbReference>
<dbReference type="InterPro" id="IPR050469">
    <property type="entry name" value="Diguanylate_Cyclase"/>
</dbReference>
<protein>
    <recommendedName>
        <fullName evidence="1">diguanylate cyclase</fullName>
        <ecNumber evidence="1">2.7.7.65</ecNumber>
    </recommendedName>
</protein>
<dbReference type="Proteomes" id="UP000017148">
    <property type="component" value="Unassembled WGS sequence"/>
</dbReference>
<feature type="transmembrane region" description="Helical" evidence="3">
    <location>
        <begin position="111"/>
        <end position="128"/>
    </location>
</feature>
<gene>
    <name evidence="5" type="ORF">CALK_1933</name>
</gene>
<dbReference type="Pfam" id="PF13185">
    <property type="entry name" value="GAF_2"/>
    <property type="match status" value="1"/>
</dbReference>
<keyword evidence="3" id="KW-0472">Membrane</keyword>
<evidence type="ECO:0000256" key="1">
    <source>
        <dbReference type="ARBA" id="ARBA00012528"/>
    </source>
</evidence>
<dbReference type="NCBIfam" id="TIGR00254">
    <property type="entry name" value="GGDEF"/>
    <property type="match status" value="1"/>
</dbReference>
<dbReference type="PANTHER" id="PTHR45138">
    <property type="entry name" value="REGULATORY COMPONENTS OF SENSORY TRANSDUCTION SYSTEM"/>
    <property type="match status" value="1"/>
</dbReference>
<dbReference type="GO" id="GO:0005886">
    <property type="term" value="C:plasma membrane"/>
    <property type="evidence" value="ECO:0007669"/>
    <property type="project" value="TreeGrafter"/>
</dbReference>
<evidence type="ECO:0000256" key="2">
    <source>
        <dbReference type="ARBA" id="ARBA00034247"/>
    </source>
</evidence>
<dbReference type="SMART" id="SM00267">
    <property type="entry name" value="GGDEF"/>
    <property type="match status" value="1"/>
</dbReference>
<dbReference type="PANTHER" id="PTHR45138:SF9">
    <property type="entry name" value="DIGUANYLATE CYCLASE DGCM-RELATED"/>
    <property type="match status" value="1"/>
</dbReference>
<dbReference type="EMBL" id="ASJR01000017">
    <property type="protein sequence ID" value="ERP31219.1"/>
    <property type="molecule type" value="Genomic_DNA"/>
</dbReference>
<dbReference type="GO" id="GO:0043709">
    <property type="term" value="P:cell adhesion involved in single-species biofilm formation"/>
    <property type="evidence" value="ECO:0007669"/>
    <property type="project" value="TreeGrafter"/>
</dbReference>
<keyword evidence="3" id="KW-1133">Transmembrane helix</keyword>
<dbReference type="FunFam" id="3.30.70.270:FF:000001">
    <property type="entry name" value="Diguanylate cyclase domain protein"/>
    <property type="match status" value="1"/>
</dbReference>
<organism evidence="5 6">
    <name type="scientific">Chitinivibrio alkaliphilus ACht1</name>
    <dbReference type="NCBI Taxonomy" id="1313304"/>
    <lineage>
        <taxon>Bacteria</taxon>
        <taxon>Pseudomonadati</taxon>
        <taxon>Fibrobacterota</taxon>
        <taxon>Chitinivibrionia</taxon>
        <taxon>Chitinivibrionales</taxon>
        <taxon>Chitinivibrionaceae</taxon>
        <taxon>Chitinivibrio</taxon>
    </lineage>
</organism>
<name>U7D3Y7_9BACT</name>
<dbReference type="CDD" id="cd01949">
    <property type="entry name" value="GGDEF"/>
    <property type="match status" value="1"/>
</dbReference>